<dbReference type="InterPro" id="IPR057746">
    <property type="entry name" value="CpnT-like_N"/>
</dbReference>
<feature type="domain" description="Tox-PL" evidence="2">
    <location>
        <begin position="750"/>
        <end position="874"/>
    </location>
</feature>
<evidence type="ECO:0008006" key="6">
    <source>
        <dbReference type="Google" id="ProtNLM"/>
    </source>
</evidence>
<evidence type="ECO:0000313" key="5">
    <source>
        <dbReference type="Proteomes" id="UP000599074"/>
    </source>
</evidence>
<feature type="compositionally biased region" description="Polar residues" evidence="1">
    <location>
        <begin position="673"/>
        <end position="682"/>
    </location>
</feature>
<feature type="compositionally biased region" description="Low complexity" evidence="1">
    <location>
        <begin position="440"/>
        <end position="457"/>
    </location>
</feature>
<dbReference type="RefSeq" id="WP_168118149.1">
    <property type="nucleotide sequence ID" value="NZ_BOON01000033.1"/>
</dbReference>
<evidence type="ECO:0000259" key="2">
    <source>
        <dbReference type="Pfam" id="PF15644"/>
    </source>
</evidence>
<feature type="compositionally biased region" description="Basic and acidic residues" evidence="1">
    <location>
        <begin position="976"/>
        <end position="996"/>
    </location>
</feature>
<accession>A0A8J3X187</accession>
<feature type="compositionally biased region" description="Low complexity" evidence="1">
    <location>
        <begin position="353"/>
        <end position="390"/>
    </location>
</feature>
<sequence length="1278" mass="133321">MQLPSPIPHPLEFLDAPGWMREALEWVLGVDWPEGDEKQVWDTADLWFQAAQALVPPYQDASSAANDVVAGWGGLDTTVAAAFHAAWSKVGGNDQAAFAALSSVADGIGELTESCGCDIQAAKIETYVELGLLLIELAGLAIAAACTFGTASAAAGPAMFATRMAIQQIFKRLMMKLLRTALKEGAEEAAERMAKVASKRAVSFAARTGRHALEEGLEELAVDYGVQSYQIGQGRRDGYDAGSLLTSFTAGAAGGAAGGLAGLGPSAESALGRFGENLVRGAAGEVLAETGASLTTGQGLPDAGNLARSATSGLASGGIQHAHQGFEHNLEAKMAALDGDFRAGTGDLTAGTGGVSASAVTSAPPATTFSAPAEADGPGGAADSAGYAAATHHQSAGQHTAAMPDPTGPAPGSQPSGGVNPSLAALAALSPDGHHPPQVQAALDQQAASTAAAPAAQFGGPGDSRVTLASHTALAPGDVGAGAAPSPGQQAQPSANPAWGTAGTATVAGNTTPVGNPTVVGSPSPAFGAPVTTAAGPSVAPTTATQPSVGVSPYGRAGHTPVGWASSPATTHPAAGRPADTAPAPVAVPSTPPVAQQSSPPVLDPALSRQIGDAAEATWNRQRTQGNWHDYETDRSRREPDSERPDLVVVSDSAHGYLNREVLPTAQGGVTAGNRSALTGTDNPPPVETTRAYGQRGGLREPLAYDQLALEQAMPRDEYGNVVRWADVEQPWFKLANDGGFEADPTRGLNCIDTVLSFYDTWAHGRPRVAAPRTFDAYAYADPNRPVGGERGGLQRARRTLGSEFTTVYTEATATYDTPQAIFTERMTELSRALEVAGPGSFAMIVNTWGLGGAHAWAAVNQNGSIRFVDPQNGFVYDQPMYSAEGSYGGVNRVDVIVLDPDGRPVPVAADDSRQPLRQWEESDPTGTGSQDGHRPRYQAGDLEATGKRDSTYGRELMLGPDGNQHFPGDPVGTFRNDDGQLKGEGNRYVTDDNRPPTDGLQARAVPDLDSVRTYSADGNTPVDQALLDAVSAREQVAHDREALWDSRIEPLAARLRPYGIAMDAASFGKEKFKKLLRTAEPYLSPAELLELRSAGMEYAGATLRLNRASEQLGTAGGKLVVAREFDGSLTLTPRPEEEAARGTPDNLDRVVLYVTDSSNVLVAIEEKGAGSGLGGRFVEDSANPGLERIRAEQCSPEYLRHMLQNDTKLEKRFRDEPDLRAAVQDIVSGPNPDGLRYLLVQTSESGVVTVTDYRLDPNRLGRDTIRLAGSAEEHEDG</sequence>
<dbReference type="InterPro" id="IPR028908">
    <property type="entry name" value="Tox-PL_dom"/>
</dbReference>
<dbReference type="AlphaFoldDB" id="A0A8J3X187"/>
<comment type="caution">
    <text evidence="4">The sequence shown here is derived from an EMBL/GenBank/DDBJ whole genome shotgun (WGS) entry which is preliminary data.</text>
</comment>
<dbReference type="EMBL" id="BOON01000033">
    <property type="protein sequence ID" value="GII24112.1"/>
    <property type="molecule type" value="Genomic_DNA"/>
</dbReference>
<evidence type="ECO:0000259" key="3">
    <source>
        <dbReference type="Pfam" id="PF25547"/>
    </source>
</evidence>
<organism evidence="4 5">
    <name type="scientific">Planosporangium mesophilum</name>
    <dbReference type="NCBI Taxonomy" id="689768"/>
    <lineage>
        <taxon>Bacteria</taxon>
        <taxon>Bacillati</taxon>
        <taxon>Actinomycetota</taxon>
        <taxon>Actinomycetes</taxon>
        <taxon>Micromonosporales</taxon>
        <taxon>Micromonosporaceae</taxon>
        <taxon>Planosporangium</taxon>
    </lineage>
</organism>
<feature type="compositionally biased region" description="Low complexity" evidence="1">
    <location>
        <begin position="578"/>
        <end position="595"/>
    </location>
</feature>
<evidence type="ECO:0000256" key="1">
    <source>
        <dbReference type="SAM" id="MobiDB-lite"/>
    </source>
</evidence>
<feature type="compositionally biased region" description="Basic and acidic residues" evidence="1">
    <location>
        <begin position="911"/>
        <end position="921"/>
    </location>
</feature>
<feature type="domain" description="Outer membrane channel protein CpnT-like N-terminal" evidence="3">
    <location>
        <begin position="7"/>
        <end position="164"/>
    </location>
</feature>
<protein>
    <recommendedName>
        <fullName evidence="6">Tox-PL domain-containing protein</fullName>
    </recommendedName>
</protein>
<dbReference type="CDD" id="cd20739">
    <property type="entry name" value="PoNe_DUF637"/>
    <property type="match status" value="1"/>
</dbReference>
<reference evidence="4" key="1">
    <citation type="submission" date="2021-01" db="EMBL/GenBank/DDBJ databases">
        <title>Whole genome shotgun sequence of Planosporangium mesophilum NBRC 109066.</title>
        <authorList>
            <person name="Komaki H."/>
            <person name="Tamura T."/>
        </authorList>
    </citation>
    <scope>NUCLEOTIDE SEQUENCE</scope>
    <source>
        <strain evidence="4">NBRC 109066</strain>
    </source>
</reference>
<feature type="region of interest" description="Disordered" evidence="1">
    <location>
        <begin position="975"/>
        <end position="1002"/>
    </location>
</feature>
<dbReference type="Proteomes" id="UP000599074">
    <property type="component" value="Unassembled WGS sequence"/>
</dbReference>
<keyword evidence="5" id="KW-1185">Reference proteome</keyword>
<feature type="region of interest" description="Disordered" evidence="1">
    <location>
        <begin position="904"/>
        <end position="950"/>
    </location>
</feature>
<feature type="region of interest" description="Disordered" evidence="1">
    <location>
        <begin position="668"/>
        <end position="687"/>
    </location>
</feature>
<feature type="compositionally biased region" description="Polar residues" evidence="1">
    <location>
        <begin position="540"/>
        <end position="549"/>
    </location>
</feature>
<feature type="compositionally biased region" description="Low complexity" evidence="1">
    <location>
        <begin position="481"/>
        <end position="515"/>
    </location>
</feature>
<name>A0A8J3X187_9ACTN</name>
<feature type="region of interest" description="Disordered" evidence="1">
    <location>
        <begin position="353"/>
        <end position="521"/>
    </location>
</feature>
<feature type="region of interest" description="Disordered" evidence="1">
    <location>
        <begin position="533"/>
        <end position="646"/>
    </location>
</feature>
<dbReference type="Pfam" id="PF25547">
    <property type="entry name" value="WXG100_2"/>
    <property type="match status" value="1"/>
</dbReference>
<dbReference type="InterPro" id="IPR049762">
    <property type="entry name" value="PoNe_dom"/>
</dbReference>
<proteinExistence type="predicted"/>
<feature type="compositionally biased region" description="Basic and acidic residues" evidence="1">
    <location>
        <begin position="629"/>
        <end position="646"/>
    </location>
</feature>
<evidence type="ECO:0000313" key="4">
    <source>
        <dbReference type="EMBL" id="GII24112.1"/>
    </source>
</evidence>
<gene>
    <name evidence="4" type="ORF">Pme01_37090</name>
</gene>
<dbReference type="Pfam" id="PF15644">
    <property type="entry name" value="Gln_amidase"/>
    <property type="match status" value="1"/>
</dbReference>